<reference evidence="2" key="1">
    <citation type="submission" date="2021-01" db="EMBL/GenBank/DDBJ databases">
        <authorList>
            <person name="Kaushik A."/>
        </authorList>
    </citation>
    <scope>NUCLEOTIDE SEQUENCE</scope>
    <source>
        <strain evidence="2">AG4-RS23</strain>
    </source>
</reference>
<dbReference type="InterPro" id="IPR029063">
    <property type="entry name" value="SAM-dependent_MTases_sf"/>
</dbReference>
<dbReference type="AlphaFoldDB" id="A0A8H3GY74"/>
<organism evidence="2 3">
    <name type="scientific">Rhizoctonia solani</name>
    <dbReference type="NCBI Taxonomy" id="456999"/>
    <lineage>
        <taxon>Eukaryota</taxon>
        <taxon>Fungi</taxon>
        <taxon>Dikarya</taxon>
        <taxon>Basidiomycota</taxon>
        <taxon>Agaricomycotina</taxon>
        <taxon>Agaricomycetes</taxon>
        <taxon>Cantharellales</taxon>
        <taxon>Ceratobasidiaceae</taxon>
        <taxon>Rhizoctonia</taxon>
    </lineage>
</organism>
<comment type="caution">
    <text evidence="2">The sequence shown here is derived from an EMBL/GenBank/DDBJ whole genome shotgun (WGS) entry which is preliminary data.</text>
</comment>
<dbReference type="SUPFAM" id="SSF53335">
    <property type="entry name" value="S-adenosyl-L-methionine-dependent methyltransferases"/>
    <property type="match status" value="1"/>
</dbReference>
<gene>
    <name evidence="2" type="ORF">RDB_LOCUS84628</name>
</gene>
<proteinExistence type="predicted"/>
<dbReference type="Proteomes" id="UP000663861">
    <property type="component" value="Unassembled WGS sequence"/>
</dbReference>
<name>A0A8H3GY74_9AGAM</name>
<evidence type="ECO:0000313" key="2">
    <source>
        <dbReference type="EMBL" id="CAE6472366.1"/>
    </source>
</evidence>
<protein>
    <recommendedName>
        <fullName evidence="4">Methyltransferase domain-containing protein</fullName>
    </recommendedName>
</protein>
<evidence type="ECO:0008006" key="4">
    <source>
        <dbReference type="Google" id="ProtNLM"/>
    </source>
</evidence>
<evidence type="ECO:0000256" key="1">
    <source>
        <dbReference type="SAM" id="MobiDB-lite"/>
    </source>
</evidence>
<dbReference type="EMBL" id="CAJMWY010001653">
    <property type="protein sequence ID" value="CAE6472366.1"/>
    <property type="molecule type" value="Genomic_DNA"/>
</dbReference>
<feature type="compositionally biased region" description="Pro residues" evidence="1">
    <location>
        <begin position="130"/>
        <end position="143"/>
    </location>
</feature>
<evidence type="ECO:0000313" key="3">
    <source>
        <dbReference type="Proteomes" id="UP000663861"/>
    </source>
</evidence>
<feature type="region of interest" description="Disordered" evidence="1">
    <location>
        <begin position="128"/>
        <end position="160"/>
    </location>
</feature>
<feature type="region of interest" description="Disordered" evidence="1">
    <location>
        <begin position="209"/>
        <end position="228"/>
    </location>
</feature>
<accession>A0A8H3GY74</accession>
<sequence length="365" mass="40275">MSGNLSRSMRENYDTHGVDEYYKIVGSSYRNPHFPGIKQCINILMNKWWQHEHQPNEKGVLICDLACGSGEVTIALQEWWSACRNHPAPTCGSGEVTVALQEWWAACQNHPAPSACNPIVPRPAVSRPAVSPPRPVVSPPTPVSRPAISRPQAPSFPRISSAEPPLRIVATDPYTSDAYHTRTGLPCIAMSFHDVAVEGLPDSSKVLLPHESGAGNESQAGDEPTVEEIDSVATEQVTHPEDREPYDIVICSFALHLLTNPGSLYELLSALSYGARWLVVLEPHKKPEVCLSDISPALYQPVCRSKTDGDGHFGTLRHGKEFREEREILSKRGYIVEYIRVQILELRAGTFEALLSDPMGSEVKK</sequence>